<dbReference type="InterPro" id="IPR019665">
    <property type="entry name" value="OxRdtase/DH_put_Rossmann_dom"/>
</dbReference>
<dbReference type="Gene3D" id="3.40.50.720">
    <property type="entry name" value="NAD(P)-binding Rossmann-like Domain"/>
    <property type="match status" value="1"/>
</dbReference>
<proteinExistence type="predicted"/>
<reference evidence="3 4" key="1">
    <citation type="submission" date="2020-07" db="EMBL/GenBank/DDBJ databases">
        <title>Genomic Encyclopedia of Archaeal and Bacterial Type Strains, Phase II (KMG-II): from individual species to whole genera.</title>
        <authorList>
            <person name="Goeker M."/>
        </authorList>
    </citation>
    <scope>NUCLEOTIDE SEQUENCE [LARGE SCALE GENOMIC DNA]</scope>
    <source>
        <strain evidence="3 4">DSM 21226</strain>
    </source>
</reference>
<accession>A0A7Y9UJB0</accession>
<name>A0A7Y9UJB0_9BURK</name>
<dbReference type="PANTHER" id="PTHR40459:SF1">
    <property type="entry name" value="CONSERVED HYPOTHETICAL ALANINE AND LEUCINE RICH PROTEIN"/>
    <property type="match status" value="1"/>
</dbReference>
<evidence type="ECO:0000259" key="2">
    <source>
        <dbReference type="Pfam" id="PF10728"/>
    </source>
</evidence>
<dbReference type="EMBL" id="JACCFH010000001">
    <property type="protein sequence ID" value="NYG32580.1"/>
    <property type="molecule type" value="Genomic_DNA"/>
</dbReference>
<sequence>MNTPDVSSVSSPLPDLPALRIGLVGAGRVARALVLALDRAGLPVVAVGSRQPERLSAASYPQPSTPQQQAVDRADLVLLTVADDAIAPVAASLRWRAGQAVVHCSGATEVAALAPAAQAGAHTGGFHPLQIFSDPEQAAHRLAGSTAAIEAGPALMPTLHALAAALGMPATVLPPGMRVRYHVAAGYAASFLLPVLQEAVALWASFGVDEAEALRALLPLSRGTLEAVGARGLAGAVSGPIARGDLGVVQRHLEALEALGPQRAAFYRFLAGPQPALARQAGRLDEDLCRRLDFLLRDADC</sequence>
<dbReference type="Pfam" id="PF10727">
    <property type="entry name" value="Rossmann-like"/>
    <property type="match status" value="1"/>
</dbReference>
<feature type="domain" description="DUF2520" evidence="2">
    <location>
        <begin position="147"/>
        <end position="271"/>
    </location>
</feature>
<dbReference type="AlphaFoldDB" id="A0A7Y9UJB0"/>
<feature type="domain" description="Putative oxidoreductase/dehydrogenase Rossmann-like" evidence="1">
    <location>
        <begin position="17"/>
        <end position="128"/>
    </location>
</feature>
<dbReference type="InterPro" id="IPR036291">
    <property type="entry name" value="NAD(P)-bd_dom_sf"/>
</dbReference>
<dbReference type="InterPro" id="IPR018931">
    <property type="entry name" value="DUF2520"/>
</dbReference>
<dbReference type="SUPFAM" id="SSF51735">
    <property type="entry name" value="NAD(P)-binding Rossmann-fold domains"/>
    <property type="match status" value="1"/>
</dbReference>
<dbReference type="PANTHER" id="PTHR40459">
    <property type="entry name" value="CONSERVED HYPOTHETICAL ALANINE AND LEUCINE RICH PROTEIN"/>
    <property type="match status" value="1"/>
</dbReference>
<dbReference type="Proteomes" id="UP000518288">
    <property type="component" value="Unassembled WGS sequence"/>
</dbReference>
<comment type="caution">
    <text evidence="3">The sequence shown here is derived from an EMBL/GenBank/DDBJ whole genome shotgun (WGS) entry which is preliminary data.</text>
</comment>
<protein>
    <submittedName>
        <fullName evidence="3">Putative short-subunit dehydrogenase-like oxidoreductase (DUF2520 family)</fullName>
    </submittedName>
</protein>
<dbReference type="SUPFAM" id="SSF48179">
    <property type="entry name" value="6-phosphogluconate dehydrogenase C-terminal domain-like"/>
    <property type="match status" value="1"/>
</dbReference>
<evidence type="ECO:0000313" key="3">
    <source>
        <dbReference type="EMBL" id="NYG32580.1"/>
    </source>
</evidence>
<organism evidence="3 4">
    <name type="scientific">Sphaerotilus montanus</name>
    <dbReference type="NCBI Taxonomy" id="522889"/>
    <lineage>
        <taxon>Bacteria</taxon>
        <taxon>Pseudomonadati</taxon>
        <taxon>Pseudomonadota</taxon>
        <taxon>Betaproteobacteria</taxon>
        <taxon>Burkholderiales</taxon>
        <taxon>Sphaerotilaceae</taxon>
        <taxon>Sphaerotilus</taxon>
    </lineage>
</organism>
<dbReference type="Gene3D" id="1.10.1040.20">
    <property type="entry name" value="ProC-like, C-terminal domain"/>
    <property type="match status" value="1"/>
</dbReference>
<dbReference type="RefSeq" id="WP_179633457.1">
    <property type="nucleotide sequence ID" value="NZ_JACCFH010000001.1"/>
</dbReference>
<evidence type="ECO:0000259" key="1">
    <source>
        <dbReference type="Pfam" id="PF10727"/>
    </source>
</evidence>
<evidence type="ECO:0000313" key="4">
    <source>
        <dbReference type="Proteomes" id="UP000518288"/>
    </source>
</evidence>
<dbReference type="InterPro" id="IPR008927">
    <property type="entry name" value="6-PGluconate_DH-like_C_sf"/>
</dbReference>
<keyword evidence="4" id="KW-1185">Reference proteome</keyword>
<dbReference type="InterPro" id="IPR037108">
    <property type="entry name" value="TM1727-like_C_sf"/>
</dbReference>
<dbReference type="Pfam" id="PF10728">
    <property type="entry name" value="DUF2520"/>
    <property type="match status" value="1"/>
</dbReference>
<gene>
    <name evidence="3" type="ORF">BDD16_001566</name>
</gene>